<dbReference type="AlphaFoldDB" id="A0A5B7JUJ1"/>
<protein>
    <submittedName>
        <fullName evidence="2">Uncharacterized protein</fullName>
    </submittedName>
</protein>
<name>A0A5B7JUJ1_PORTR</name>
<evidence type="ECO:0000313" key="3">
    <source>
        <dbReference type="Proteomes" id="UP000324222"/>
    </source>
</evidence>
<feature type="compositionally biased region" description="Basic and acidic residues" evidence="1">
    <location>
        <begin position="9"/>
        <end position="23"/>
    </location>
</feature>
<dbReference type="Proteomes" id="UP000324222">
    <property type="component" value="Unassembled WGS sequence"/>
</dbReference>
<feature type="region of interest" description="Disordered" evidence="1">
    <location>
        <begin position="37"/>
        <end position="80"/>
    </location>
</feature>
<sequence>MSSAKLTGRHLDNRSGSRVAAEGDGRWMGRSVRLGQVRPHRHRRRPPLASPHTLGVAASKAPRHTASSHGRAPVVGVGGDGAGGRGLGRDGLGYGVEKGGARVWYDCEAGGERGYQVLPDGPRGRDSERGWAGKQWGMFISVSVVFSRAGQRP</sequence>
<feature type="region of interest" description="Disordered" evidence="1">
    <location>
        <begin position="1"/>
        <end position="23"/>
    </location>
</feature>
<accession>A0A5B7JUJ1</accession>
<organism evidence="2 3">
    <name type="scientific">Portunus trituberculatus</name>
    <name type="common">Swimming crab</name>
    <name type="synonym">Neptunus trituberculatus</name>
    <dbReference type="NCBI Taxonomy" id="210409"/>
    <lineage>
        <taxon>Eukaryota</taxon>
        <taxon>Metazoa</taxon>
        <taxon>Ecdysozoa</taxon>
        <taxon>Arthropoda</taxon>
        <taxon>Crustacea</taxon>
        <taxon>Multicrustacea</taxon>
        <taxon>Malacostraca</taxon>
        <taxon>Eumalacostraca</taxon>
        <taxon>Eucarida</taxon>
        <taxon>Decapoda</taxon>
        <taxon>Pleocyemata</taxon>
        <taxon>Brachyura</taxon>
        <taxon>Eubrachyura</taxon>
        <taxon>Portunoidea</taxon>
        <taxon>Portunidae</taxon>
        <taxon>Portuninae</taxon>
        <taxon>Portunus</taxon>
    </lineage>
</organism>
<evidence type="ECO:0000256" key="1">
    <source>
        <dbReference type="SAM" id="MobiDB-lite"/>
    </source>
</evidence>
<proteinExistence type="predicted"/>
<keyword evidence="3" id="KW-1185">Reference proteome</keyword>
<dbReference type="EMBL" id="VSRR010119514">
    <property type="protein sequence ID" value="MPC99712.1"/>
    <property type="molecule type" value="Genomic_DNA"/>
</dbReference>
<evidence type="ECO:0000313" key="2">
    <source>
        <dbReference type="EMBL" id="MPC99712.1"/>
    </source>
</evidence>
<reference evidence="2 3" key="1">
    <citation type="submission" date="2019-05" db="EMBL/GenBank/DDBJ databases">
        <title>Another draft genome of Portunus trituberculatus and its Hox gene families provides insights of decapod evolution.</title>
        <authorList>
            <person name="Jeong J.-H."/>
            <person name="Song I."/>
            <person name="Kim S."/>
            <person name="Choi T."/>
            <person name="Kim D."/>
            <person name="Ryu S."/>
            <person name="Kim W."/>
        </authorList>
    </citation>
    <scope>NUCLEOTIDE SEQUENCE [LARGE SCALE GENOMIC DNA]</scope>
    <source>
        <tissue evidence="2">Muscle</tissue>
    </source>
</reference>
<gene>
    <name evidence="2" type="ORF">E2C01_095142</name>
</gene>
<comment type="caution">
    <text evidence="2">The sequence shown here is derived from an EMBL/GenBank/DDBJ whole genome shotgun (WGS) entry which is preliminary data.</text>
</comment>